<gene>
    <name evidence="3" type="ORF">AVDCRST_MAG68-3343</name>
</gene>
<feature type="compositionally biased region" description="Low complexity" evidence="1">
    <location>
        <begin position="1"/>
        <end position="17"/>
    </location>
</feature>
<dbReference type="InterPro" id="IPR043519">
    <property type="entry name" value="NT_sf"/>
</dbReference>
<feature type="region of interest" description="Disordered" evidence="1">
    <location>
        <begin position="1"/>
        <end position="28"/>
    </location>
</feature>
<evidence type="ECO:0000313" key="3">
    <source>
        <dbReference type="EMBL" id="CAA9346422.1"/>
    </source>
</evidence>
<name>A0A6J4M010_9BACT</name>
<organism evidence="3">
    <name type="scientific">uncultured Gemmatimonadota bacterium</name>
    <dbReference type="NCBI Taxonomy" id="203437"/>
    <lineage>
        <taxon>Bacteria</taxon>
        <taxon>Pseudomonadati</taxon>
        <taxon>Gemmatimonadota</taxon>
        <taxon>environmental samples</taxon>
    </lineage>
</organism>
<reference evidence="3" key="1">
    <citation type="submission" date="2020-02" db="EMBL/GenBank/DDBJ databases">
        <authorList>
            <person name="Meier V. D."/>
        </authorList>
    </citation>
    <scope>NUCLEOTIDE SEQUENCE</scope>
    <source>
        <strain evidence="3">AVDCRST_MAG68</strain>
    </source>
</reference>
<protein>
    <recommendedName>
        <fullName evidence="2">Polymerase nucleotidyl transferase domain-containing protein</fullName>
    </recommendedName>
</protein>
<dbReference type="EMBL" id="CADCTW010000159">
    <property type="protein sequence ID" value="CAA9346422.1"/>
    <property type="molecule type" value="Genomic_DNA"/>
</dbReference>
<dbReference type="CDD" id="cd05403">
    <property type="entry name" value="NT_KNTase_like"/>
    <property type="match status" value="1"/>
</dbReference>
<dbReference type="AlphaFoldDB" id="A0A6J4M010"/>
<feature type="domain" description="Polymerase nucleotidyl transferase" evidence="2">
    <location>
        <begin position="43"/>
        <end position="87"/>
    </location>
</feature>
<dbReference type="Pfam" id="PF01909">
    <property type="entry name" value="NTP_transf_2"/>
    <property type="match status" value="1"/>
</dbReference>
<evidence type="ECO:0000259" key="2">
    <source>
        <dbReference type="Pfam" id="PF01909"/>
    </source>
</evidence>
<dbReference type="GO" id="GO:0016779">
    <property type="term" value="F:nucleotidyltransferase activity"/>
    <property type="evidence" value="ECO:0007669"/>
    <property type="project" value="InterPro"/>
</dbReference>
<dbReference type="SUPFAM" id="SSF81301">
    <property type="entry name" value="Nucleotidyltransferase"/>
    <property type="match status" value="1"/>
</dbReference>
<proteinExistence type="predicted"/>
<accession>A0A6J4M010</accession>
<dbReference type="InterPro" id="IPR002934">
    <property type="entry name" value="Polymerase_NTP_transf_dom"/>
</dbReference>
<dbReference type="Gene3D" id="3.30.460.10">
    <property type="entry name" value="Beta Polymerase, domain 2"/>
    <property type="match status" value="1"/>
</dbReference>
<evidence type="ECO:0000256" key="1">
    <source>
        <dbReference type="SAM" id="MobiDB-lite"/>
    </source>
</evidence>
<sequence>MAAGAASEGSEAGAGAVEAREANGEPDDGAVLMADSIQRADAFAEELKRAYGDDLVSVVLYGSAARGEYREGVSDLNVLVLLRGTGPAALRRGSALARRWVAERNPPPMILGEEEWQRSADVFPIEYSDIRDAHRVLHGADPFRGIEVHAEDLRRQCEREIRGKHIQLREHFMLAADDPERLGELLVKSFPTFLVLFRTVLRLSGVAVPRDPEETVRATAERVGFTAEPLLAITRARAGRDAALRPAPDSPVVTGYLEAVEQVSRYVDRLVHGVA</sequence>